<dbReference type="GO" id="GO:0016887">
    <property type="term" value="F:ATP hydrolysis activity"/>
    <property type="evidence" value="ECO:0007669"/>
    <property type="project" value="RHEA"/>
</dbReference>
<evidence type="ECO:0000313" key="15">
    <source>
        <dbReference type="EMBL" id="SUO95665.1"/>
    </source>
</evidence>
<dbReference type="GO" id="GO:0003677">
    <property type="term" value="F:DNA binding"/>
    <property type="evidence" value="ECO:0007669"/>
    <property type="project" value="UniProtKB-KW"/>
</dbReference>
<dbReference type="Gene3D" id="3.40.50.300">
    <property type="entry name" value="P-loop containing nucleotide triphosphate hydrolases"/>
    <property type="match status" value="2"/>
</dbReference>
<evidence type="ECO:0000259" key="14">
    <source>
        <dbReference type="PROSITE" id="PS51217"/>
    </source>
</evidence>
<feature type="domain" description="UvrD-like helicase C-terminal" evidence="14">
    <location>
        <begin position="287"/>
        <end position="565"/>
    </location>
</feature>
<dbReference type="InterPro" id="IPR027417">
    <property type="entry name" value="P-loop_NTPase"/>
</dbReference>
<evidence type="ECO:0000256" key="8">
    <source>
        <dbReference type="ARBA" id="ARBA00034617"/>
    </source>
</evidence>
<dbReference type="CDD" id="cd18807">
    <property type="entry name" value="SF1_C_UvrD"/>
    <property type="match status" value="1"/>
</dbReference>
<dbReference type="EMBL" id="UHIC01000001">
    <property type="protein sequence ID" value="SUO95665.1"/>
    <property type="molecule type" value="Genomic_DNA"/>
</dbReference>
<feature type="binding site" evidence="12">
    <location>
        <begin position="30"/>
        <end position="37"/>
    </location>
    <ligand>
        <name>ATP</name>
        <dbReference type="ChEBI" id="CHEBI:30616"/>
    </ligand>
</feature>
<dbReference type="GO" id="GO:0000725">
    <property type="term" value="P:recombinational repair"/>
    <property type="evidence" value="ECO:0007669"/>
    <property type="project" value="TreeGrafter"/>
</dbReference>
<dbReference type="AlphaFoldDB" id="A0A380MSZ0"/>
<comment type="catalytic activity">
    <reaction evidence="11">
        <text>ATP + H2O = ADP + phosphate + H(+)</text>
        <dbReference type="Rhea" id="RHEA:13065"/>
        <dbReference type="ChEBI" id="CHEBI:15377"/>
        <dbReference type="ChEBI" id="CHEBI:15378"/>
        <dbReference type="ChEBI" id="CHEBI:30616"/>
        <dbReference type="ChEBI" id="CHEBI:43474"/>
        <dbReference type="ChEBI" id="CHEBI:456216"/>
        <dbReference type="EC" id="5.6.2.4"/>
    </reaction>
</comment>
<dbReference type="InterPro" id="IPR014017">
    <property type="entry name" value="DNA_helicase_UvrD-like_C"/>
</dbReference>
<evidence type="ECO:0000256" key="10">
    <source>
        <dbReference type="ARBA" id="ARBA00034923"/>
    </source>
</evidence>
<dbReference type="InterPro" id="IPR014016">
    <property type="entry name" value="UvrD-like_ATP-bd"/>
</dbReference>
<evidence type="ECO:0000256" key="9">
    <source>
        <dbReference type="ARBA" id="ARBA00034808"/>
    </source>
</evidence>
<evidence type="ECO:0000259" key="13">
    <source>
        <dbReference type="PROSITE" id="PS51198"/>
    </source>
</evidence>
<evidence type="ECO:0000313" key="16">
    <source>
        <dbReference type="Proteomes" id="UP000254601"/>
    </source>
</evidence>
<dbReference type="GO" id="GO:0005524">
    <property type="term" value="F:ATP binding"/>
    <property type="evidence" value="ECO:0007669"/>
    <property type="project" value="UniProtKB-UniRule"/>
</dbReference>
<evidence type="ECO:0000256" key="5">
    <source>
        <dbReference type="ARBA" id="ARBA00022840"/>
    </source>
</evidence>
<keyword evidence="2 12" id="KW-0547">Nucleotide-binding</keyword>
<keyword evidence="4 12" id="KW-0347">Helicase</keyword>
<keyword evidence="16" id="KW-1185">Reference proteome</keyword>
<comment type="similarity">
    <text evidence="1">Belongs to the helicase family. UvrD subfamily.</text>
</comment>
<dbReference type="GO" id="GO:0043138">
    <property type="term" value="F:3'-5' DNA helicase activity"/>
    <property type="evidence" value="ECO:0007669"/>
    <property type="project" value="UniProtKB-EC"/>
</dbReference>
<keyword evidence="6" id="KW-0238">DNA-binding</keyword>
<keyword evidence="7" id="KW-0413">Isomerase</keyword>
<dbReference type="Gene3D" id="1.10.10.160">
    <property type="match status" value="1"/>
</dbReference>
<dbReference type="Proteomes" id="UP000254601">
    <property type="component" value="Unassembled WGS sequence"/>
</dbReference>
<dbReference type="SUPFAM" id="SSF52540">
    <property type="entry name" value="P-loop containing nucleoside triphosphate hydrolases"/>
    <property type="match status" value="1"/>
</dbReference>
<dbReference type="OrthoDB" id="9806690at2"/>
<evidence type="ECO:0000256" key="3">
    <source>
        <dbReference type="ARBA" id="ARBA00022801"/>
    </source>
</evidence>
<dbReference type="PROSITE" id="PS51217">
    <property type="entry name" value="UVRD_HELICASE_CTER"/>
    <property type="match status" value="1"/>
</dbReference>
<dbReference type="EC" id="5.6.2.4" evidence="9"/>
<gene>
    <name evidence="15" type="primary">uvrD</name>
    <name evidence="15" type="ORF">NCTC13337_01526</name>
</gene>
<feature type="domain" description="UvrD-like helicase ATP-binding" evidence="13">
    <location>
        <begin position="9"/>
        <end position="286"/>
    </location>
</feature>
<dbReference type="PANTHER" id="PTHR11070:SF2">
    <property type="entry name" value="ATP-DEPENDENT DNA HELICASE SRS2"/>
    <property type="match status" value="1"/>
</dbReference>
<evidence type="ECO:0000256" key="1">
    <source>
        <dbReference type="ARBA" id="ARBA00009922"/>
    </source>
</evidence>
<keyword evidence="5 12" id="KW-0067">ATP-binding</keyword>
<dbReference type="Gene3D" id="1.10.486.10">
    <property type="entry name" value="PCRA, domain 4"/>
    <property type="match status" value="1"/>
</dbReference>
<dbReference type="InterPro" id="IPR013986">
    <property type="entry name" value="DExx_box_DNA_helicase_dom_sf"/>
</dbReference>
<evidence type="ECO:0000256" key="11">
    <source>
        <dbReference type="ARBA" id="ARBA00048988"/>
    </source>
</evidence>
<sequence>MEDVSELLEGLNEAQREAVTSDVRIIRVIAGAGSGKTRVLVQRMLWLMKVEGYHPASLMALTFTNKAAREMRSRLEETLQYPLSTIRMGTFHHVCGRILRQHAERMNWSHEFVVMDSEDQLRLIKRLMREVNWQVQAVDAKLMRNIINAMKEDGIRANDMPTKTQQDILVRNFYSDYESACIRQGRMDFAEMLLLTVELLEQHQDIRESFHQRYRAILVDEFQDTNLLQFRFITLMLGKAARLFVVGDDDQSIYSWRGARVENILHLDQFYPDLETIRLEQNYRSTGNILIAANGLIANNNNRLGKNLWSADKEGELIRIYPAVNEYDEARYVAEQIQRWQEAGGRLKDCAILYRNNALSRVFEEVFIQNDLPYRVTGGLRFFERAEIKDALAYLRMVLFPDDDGALERIINVPARSIGEKTVADLRSLARQGNRSIWTILKDSETVQRHFSTRAISALNRFVELIEALQLKIQENPSVEFALQTIIQDSGLANMHEKSRKEDSESRKENLYELISAGRHCDAVDADNHQRISDFLNDAALDAGDREAEEGLDAVQLMTLHTAKGLEFLNVFLIGLEEGIFPGQHNQFGEKLEEERRLAYVGITRAQENLTLSFAERRRYQGSESYPSASRFIQEIPESLLEFVRPMLFDRLKASAKADNYALPKSQSDDPFGVGDLVVHPKFGEGCVMSFEGQGNSRRALINFSAHGEKWLILSYAKLTVKGQLV</sequence>
<protein>
    <recommendedName>
        <fullName evidence="9">DNA 3'-5' helicase</fullName>
        <ecNumber evidence="9">5.6.2.4</ecNumber>
    </recommendedName>
    <alternativeName>
        <fullName evidence="10">DNA 3'-5' helicase II</fullName>
    </alternativeName>
</protein>
<evidence type="ECO:0000256" key="12">
    <source>
        <dbReference type="PROSITE-ProRule" id="PRU00560"/>
    </source>
</evidence>
<reference evidence="15 16" key="1">
    <citation type="submission" date="2018-06" db="EMBL/GenBank/DDBJ databases">
        <authorList>
            <consortium name="Pathogen Informatics"/>
            <person name="Doyle S."/>
        </authorList>
    </citation>
    <scope>NUCLEOTIDE SEQUENCE [LARGE SCALE GENOMIC DNA]</scope>
    <source>
        <strain evidence="15 16">NCTC13337</strain>
    </source>
</reference>
<dbReference type="GO" id="GO:0005829">
    <property type="term" value="C:cytosol"/>
    <property type="evidence" value="ECO:0007669"/>
    <property type="project" value="TreeGrafter"/>
</dbReference>
<organism evidence="15 16">
    <name type="scientific">Suttonella ornithocola</name>
    <dbReference type="NCBI Taxonomy" id="279832"/>
    <lineage>
        <taxon>Bacteria</taxon>
        <taxon>Pseudomonadati</taxon>
        <taxon>Pseudomonadota</taxon>
        <taxon>Gammaproteobacteria</taxon>
        <taxon>Cardiobacteriales</taxon>
        <taxon>Cardiobacteriaceae</taxon>
        <taxon>Suttonella</taxon>
    </lineage>
</organism>
<proteinExistence type="inferred from homology"/>
<comment type="catalytic activity">
    <reaction evidence="8">
        <text>Couples ATP hydrolysis with the unwinding of duplex DNA by translocating in the 3'-5' direction.</text>
        <dbReference type="EC" id="5.6.2.4"/>
    </reaction>
</comment>
<dbReference type="Pfam" id="PF00580">
    <property type="entry name" value="UvrD-helicase"/>
    <property type="match status" value="1"/>
</dbReference>
<dbReference type="PROSITE" id="PS51198">
    <property type="entry name" value="UVRD_HELICASE_ATP_BIND"/>
    <property type="match status" value="1"/>
</dbReference>
<dbReference type="Pfam" id="PF21196">
    <property type="entry name" value="PcrA_UvrD_tudor"/>
    <property type="match status" value="1"/>
</dbReference>
<accession>A0A380MSZ0</accession>
<dbReference type="Pfam" id="PF13361">
    <property type="entry name" value="UvrD_C"/>
    <property type="match status" value="1"/>
</dbReference>
<evidence type="ECO:0000256" key="6">
    <source>
        <dbReference type="ARBA" id="ARBA00023125"/>
    </source>
</evidence>
<evidence type="ECO:0000256" key="4">
    <source>
        <dbReference type="ARBA" id="ARBA00022806"/>
    </source>
</evidence>
<evidence type="ECO:0000256" key="2">
    <source>
        <dbReference type="ARBA" id="ARBA00022741"/>
    </source>
</evidence>
<name>A0A380MSZ0_9GAMM</name>
<dbReference type="CDD" id="cd17932">
    <property type="entry name" value="DEXQc_UvrD"/>
    <property type="match status" value="1"/>
</dbReference>
<evidence type="ECO:0000256" key="7">
    <source>
        <dbReference type="ARBA" id="ARBA00023235"/>
    </source>
</evidence>
<dbReference type="RefSeq" id="WP_072576839.1">
    <property type="nucleotide sequence ID" value="NZ_LWHB01000107.1"/>
</dbReference>
<dbReference type="InterPro" id="IPR000212">
    <property type="entry name" value="DNA_helicase_UvrD/REP"/>
</dbReference>
<keyword evidence="3 12" id="KW-0378">Hydrolase</keyword>
<dbReference type="GO" id="GO:0033202">
    <property type="term" value="C:DNA helicase complex"/>
    <property type="evidence" value="ECO:0007669"/>
    <property type="project" value="TreeGrafter"/>
</dbReference>
<dbReference type="PANTHER" id="PTHR11070">
    <property type="entry name" value="UVRD / RECB / PCRA DNA HELICASE FAMILY MEMBER"/>
    <property type="match status" value="1"/>
</dbReference>